<keyword evidence="6" id="KW-1185">Reference proteome</keyword>
<dbReference type="InterPro" id="IPR051121">
    <property type="entry name" value="FAH"/>
</dbReference>
<sequence>MLIGRVRTVDGIRWVRDDGGRTRGIEDPFAAFAEGREPAYGDALVSGETATPCDPVVLVGIAQNGAGHPSPVQAWLKSPRTVVASGVAVRLRRDAGDAVAEGEIAVVIGRSTEGLTAANAHEYVLGITAVNDLSSPDRAESDPRNFESKSGEGYTPLGPWIDTGADLDDIALEMATAGTTVVSTTATELPVAIRDCLAYVAGWTPLGPGDVVMTGAPHSQVPVGPDDALSITVGRVTLSTAFI</sequence>
<gene>
    <name evidence="5" type="ORF">H9633_10635</name>
</gene>
<comment type="caution">
    <text evidence="5">The sequence shown here is derived from an EMBL/GenBank/DDBJ whole genome shotgun (WGS) entry which is preliminary data.</text>
</comment>
<keyword evidence="2" id="KW-0479">Metal-binding</keyword>
<comment type="similarity">
    <text evidence="1">Belongs to the FAH family.</text>
</comment>
<feature type="compositionally biased region" description="Basic and acidic residues" evidence="3">
    <location>
        <begin position="135"/>
        <end position="150"/>
    </location>
</feature>
<evidence type="ECO:0000256" key="2">
    <source>
        <dbReference type="ARBA" id="ARBA00022723"/>
    </source>
</evidence>
<dbReference type="Proteomes" id="UP000611521">
    <property type="component" value="Unassembled WGS sequence"/>
</dbReference>
<accession>A0ABR8W6V0</accession>
<dbReference type="InterPro" id="IPR011234">
    <property type="entry name" value="Fumarylacetoacetase-like_C"/>
</dbReference>
<proteinExistence type="inferred from homology"/>
<feature type="region of interest" description="Disordered" evidence="3">
    <location>
        <begin position="134"/>
        <end position="157"/>
    </location>
</feature>
<reference evidence="5 6" key="1">
    <citation type="submission" date="2020-08" db="EMBL/GenBank/DDBJ databases">
        <title>A Genomic Blueprint of the Chicken Gut Microbiome.</title>
        <authorList>
            <person name="Gilroy R."/>
            <person name="Ravi A."/>
            <person name="Getino M."/>
            <person name="Pursley I."/>
            <person name="Horton D.L."/>
            <person name="Alikhan N.-F."/>
            <person name="Baker D."/>
            <person name="Gharbi K."/>
            <person name="Hall N."/>
            <person name="Watson M."/>
            <person name="Adriaenssens E.M."/>
            <person name="Foster-Nyarko E."/>
            <person name="Jarju S."/>
            <person name="Secka A."/>
            <person name="Antonio M."/>
            <person name="Oren A."/>
            <person name="Chaudhuri R."/>
            <person name="La Ragione R.M."/>
            <person name="Hildebrand F."/>
            <person name="Pallen M.J."/>
        </authorList>
    </citation>
    <scope>NUCLEOTIDE SEQUENCE [LARGE SCALE GENOMIC DNA]</scope>
    <source>
        <strain evidence="5 6">Re1</strain>
    </source>
</reference>
<keyword evidence="5" id="KW-0378">Hydrolase</keyword>
<dbReference type="SUPFAM" id="SSF56529">
    <property type="entry name" value="FAH"/>
    <property type="match status" value="1"/>
</dbReference>
<evidence type="ECO:0000256" key="1">
    <source>
        <dbReference type="ARBA" id="ARBA00010211"/>
    </source>
</evidence>
<evidence type="ECO:0000256" key="3">
    <source>
        <dbReference type="SAM" id="MobiDB-lite"/>
    </source>
</evidence>
<dbReference type="GO" id="GO:0016787">
    <property type="term" value="F:hydrolase activity"/>
    <property type="evidence" value="ECO:0007669"/>
    <property type="project" value="UniProtKB-KW"/>
</dbReference>
<evidence type="ECO:0000313" key="5">
    <source>
        <dbReference type="EMBL" id="MBD8012752.1"/>
    </source>
</evidence>
<feature type="domain" description="Fumarylacetoacetase-like C-terminal" evidence="4">
    <location>
        <begin position="67"/>
        <end position="234"/>
    </location>
</feature>
<organism evidence="5 6">
    <name type="scientific">Microbacterium commune</name>
    <dbReference type="NCBI Taxonomy" id="2762219"/>
    <lineage>
        <taxon>Bacteria</taxon>
        <taxon>Bacillati</taxon>
        <taxon>Actinomycetota</taxon>
        <taxon>Actinomycetes</taxon>
        <taxon>Micrococcales</taxon>
        <taxon>Microbacteriaceae</taxon>
        <taxon>Microbacterium</taxon>
    </lineage>
</organism>
<dbReference type="PANTHER" id="PTHR42796:SF4">
    <property type="entry name" value="FUMARYLACETOACETATE HYDROLASE DOMAIN-CONTAINING PROTEIN 2A"/>
    <property type="match status" value="1"/>
</dbReference>
<evidence type="ECO:0000259" key="4">
    <source>
        <dbReference type="Pfam" id="PF01557"/>
    </source>
</evidence>
<dbReference type="Gene3D" id="3.90.850.10">
    <property type="entry name" value="Fumarylacetoacetase-like, C-terminal domain"/>
    <property type="match status" value="1"/>
</dbReference>
<dbReference type="InterPro" id="IPR036663">
    <property type="entry name" value="Fumarylacetoacetase_C_sf"/>
</dbReference>
<dbReference type="PANTHER" id="PTHR42796">
    <property type="entry name" value="FUMARYLACETOACETATE HYDROLASE DOMAIN-CONTAINING PROTEIN 2A-RELATED"/>
    <property type="match status" value="1"/>
</dbReference>
<dbReference type="EMBL" id="JACSPX010000003">
    <property type="protein sequence ID" value="MBD8012752.1"/>
    <property type="molecule type" value="Genomic_DNA"/>
</dbReference>
<dbReference type="RefSeq" id="WP_191713156.1">
    <property type="nucleotide sequence ID" value="NZ_JACSPX010000003.1"/>
</dbReference>
<name>A0ABR8W6V0_9MICO</name>
<evidence type="ECO:0000313" key="6">
    <source>
        <dbReference type="Proteomes" id="UP000611521"/>
    </source>
</evidence>
<protein>
    <submittedName>
        <fullName evidence="5">Fumarylacetoacetate hydrolase family protein</fullName>
    </submittedName>
</protein>
<dbReference type="Pfam" id="PF01557">
    <property type="entry name" value="FAA_hydrolase"/>
    <property type="match status" value="1"/>
</dbReference>